<keyword evidence="9" id="KW-1185">Reference proteome</keyword>
<dbReference type="InterPro" id="IPR008271">
    <property type="entry name" value="Ser/Thr_kinase_AS"/>
</dbReference>
<comment type="caution">
    <text evidence="8">The sequence shown here is derived from an EMBL/GenBank/DDBJ whole genome shotgun (WGS) entry which is preliminary data.</text>
</comment>
<evidence type="ECO:0000313" key="8">
    <source>
        <dbReference type="EMBL" id="OMJ88304.1"/>
    </source>
</evidence>
<keyword evidence="6" id="KW-0067">ATP-binding</keyword>
<dbReference type="PROSITE" id="PS00108">
    <property type="entry name" value="PROTEIN_KINASE_ST"/>
    <property type="match status" value="1"/>
</dbReference>
<name>A0A1R2CGZ3_9CILI</name>
<dbReference type="PANTHER" id="PTHR24346:SF82">
    <property type="entry name" value="KP78A-RELATED"/>
    <property type="match status" value="1"/>
</dbReference>
<dbReference type="PROSITE" id="PS50011">
    <property type="entry name" value="PROTEIN_KINASE_DOM"/>
    <property type="match status" value="1"/>
</dbReference>
<dbReference type="SUPFAM" id="SSF56112">
    <property type="entry name" value="Protein kinase-like (PK-like)"/>
    <property type="match status" value="1"/>
</dbReference>
<evidence type="ECO:0000256" key="4">
    <source>
        <dbReference type="ARBA" id="ARBA00022741"/>
    </source>
</evidence>
<evidence type="ECO:0000256" key="3">
    <source>
        <dbReference type="ARBA" id="ARBA00022679"/>
    </source>
</evidence>
<proteinExistence type="predicted"/>
<reference evidence="8 9" key="1">
    <citation type="submission" date="2016-11" db="EMBL/GenBank/DDBJ databases">
        <title>The macronuclear genome of Stentor coeruleus: a giant cell with tiny introns.</title>
        <authorList>
            <person name="Slabodnick M."/>
            <person name="Ruby J.G."/>
            <person name="Reiff S.B."/>
            <person name="Swart E.C."/>
            <person name="Gosai S."/>
            <person name="Prabakaran S."/>
            <person name="Witkowska E."/>
            <person name="Larue G.E."/>
            <person name="Fisher S."/>
            <person name="Freeman R.M."/>
            <person name="Gunawardena J."/>
            <person name="Chu W."/>
            <person name="Stover N.A."/>
            <person name="Gregory B.D."/>
            <person name="Nowacki M."/>
            <person name="Derisi J."/>
            <person name="Roy S.W."/>
            <person name="Marshall W.F."/>
            <person name="Sood P."/>
        </authorList>
    </citation>
    <scope>NUCLEOTIDE SEQUENCE [LARGE SCALE GENOMIC DNA]</scope>
    <source>
        <strain evidence="8">WM001</strain>
    </source>
</reference>
<dbReference type="Gene3D" id="1.10.510.10">
    <property type="entry name" value="Transferase(Phosphotransferase) domain 1"/>
    <property type="match status" value="1"/>
</dbReference>
<evidence type="ECO:0000256" key="6">
    <source>
        <dbReference type="ARBA" id="ARBA00022840"/>
    </source>
</evidence>
<feature type="domain" description="Protein kinase" evidence="7">
    <location>
        <begin position="7"/>
        <end position="263"/>
    </location>
</feature>
<dbReference type="InterPro" id="IPR000719">
    <property type="entry name" value="Prot_kinase_dom"/>
</dbReference>
<dbReference type="FunFam" id="3.30.200.20:FF:000042">
    <property type="entry name" value="Aurora kinase A"/>
    <property type="match status" value="1"/>
</dbReference>
<dbReference type="GO" id="GO:0004674">
    <property type="term" value="F:protein serine/threonine kinase activity"/>
    <property type="evidence" value="ECO:0007669"/>
    <property type="project" value="UniProtKB-KW"/>
</dbReference>
<dbReference type="AlphaFoldDB" id="A0A1R2CGZ3"/>
<dbReference type="GO" id="GO:0005524">
    <property type="term" value="F:ATP binding"/>
    <property type="evidence" value="ECO:0007669"/>
    <property type="project" value="UniProtKB-KW"/>
</dbReference>
<dbReference type="Proteomes" id="UP000187209">
    <property type="component" value="Unassembled WGS sequence"/>
</dbReference>
<organism evidence="8 9">
    <name type="scientific">Stentor coeruleus</name>
    <dbReference type="NCBI Taxonomy" id="5963"/>
    <lineage>
        <taxon>Eukaryota</taxon>
        <taxon>Sar</taxon>
        <taxon>Alveolata</taxon>
        <taxon>Ciliophora</taxon>
        <taxon>Postciliodesmatophora</taxon>
        <taxon>Heterotrichea</taxon>
        <taxon>Heterotrichida</taxon>
        <taxon>Stentoridae</taxon>
        <taxon>Stentor</taxon>
    </lineage>
</organism>
<keyword evidence="4" id="KW-0547">Nucleotide-binding</keyword>
<dbReference type="GO" id="GO:0035556">
    <property type="term" value="P:intracellular signal transduction"/>
    <property type="evidence" value="ECO:0007669"/>
    <property type="project" value="TreeGrafter"/>
</dbReference>
<evidence type="ECO:0000256" key="2">
    <source>
        <dbReference type="ARBA" id="ARBA00022527"/>
    </source>
</evidence>
<comment type="subunit">
    <text evidence="1">Monomer.</text>
</comment>
<accession>A0A1R2CGZ3</accession>
<dbReference type="Pfam" id="PF00069">
    <property type="entry name" value="Pkinase"/>
    <property type="match status" value="1"/>
</dbReference>
<dbReference type="GO" id="GO:0005737">
    <property type="term" value="C:cytoplasm"/>
    <property type="evidence" value="ECO:0007669"/>
    <property type="project" value="TreeGrafter"/>
</dbReference>
<dbReference type="EMBL" id="MPUH01000154">
    <property type="protein sequence ID" value="OMJ88304.1"/>
    <property type="molecule type" value="Genomic_DNA"/>
</dbReference>
<dbReference type="PANTHER" id="PTHR24346">
    <property type="entry name" value="MAP/MICROTUBULE AFFINITY-REGULATING KINASE"/>
    <property type="match status" value="1"/>
</dbReference>
<sequence length="478" mass="55442">MSNLSCYRIIRPLGGGTFGRVKCNIHTVARHLITSALVAIKVLNKAEIKSKNLYLKVKREIKILRSFHHPNIIRLYDIVESSNSLLIVMEFLPGGELYNIIEQHRLSEDQVRSYFLQILSGLEYIHTQGYAHRDIKPENLMLDQENKVKIGDFGLSNVLKQGDFLKTQCGSPNYAAPEVISGEKYCGSEVDVWSLGVVLYALVARELPFDDPSIPALFARIKSGSYKFQHHFSDSLKDLIARMLNIDPIARITIPQIKKHNWLKTSPLYEISLSCTEQIRKLYHNLDLCRKVLYHSLEYQEFRNMSYDQAEGIIKKRQNSDRYDGEGDDISTTYNILLDIELQSRKIEIEKTLMRREPVFKQANLQSLSERTTAGSSQISDFDDRNPPLNWVYGFRSNLQYCYLSIKLFESFRSIGLSWKTHSKSTLMLKGNNIKFRVIFYKFEDVIVIDFTLRKGSVVHFFEVLNKVYTYIYKFTHI</sequence>
<protein>
    <recommendedName>
        <fullName evidence="7">Protein kinase domain-containing protein</fullName>
    </recommendedName>
</protein>
<keyword evidence="5" id="KW-0418">Kinase</keyword>
<evidence type="ECO:0000256" key="5">
    <source>
        <dbReference type="ARBA" id="ARBA00022777"/>
    </source>
</evidence>
<keyword evidence="2" id="KW-0723">Serine/threonine-protein kinase</keyword>
<evidence type="ECO:0000259" key="7">
    <source>
        <dbReference type="PROSITE" id="PS50011"/>
    </source>
</evidence>
<dbReference type="OrthoDB" id="312660at2759"/>
<dbReference type="InterPro" id="IPR011009">
    <property type="entry name" value="Kinase-like_dom_sf"/>
</dbReference>
<evidence type="ECO:0000313" key="9">
    <source>
        <dbReference type="Proteomes" id="UP000187209"/>
    </source>
</evidence>
<dbReference type="SMART" id="SM00220">
    <property type="entry name" value="S_TKc"/>
    <property type="match status" value="1"/>
</dbReference>
<gene>
    <name evidence="8" type="ORF">SteCoe_9806</name>
</gene>
<evidence type="ECO:0000256" key="1">
    <source>
        <dbReference type="ARBA" id="ARBA00011245"/>
    </source>
</evidence>
<keyword evidence="3" id="KW-0808">Transferase</keyword>
<dbReference type="FunFam" id="1.10.510.10:FF:000571">
    <property type="entry name" value="Maternal embryonic leucine zipper kinase"/>
    <property type="match status" value="1"/>
</dbReference>